<protein>
    <submittedName>
        <fullName evidence="2">Uncharacterized protein</fullName>
    </submittedName>
</protein>
<name>A0AAV2RGD6_MEGNR</name>
<dbReference type="AlphaFoldDB" id="A0AAV2RGD6"/>
<gene>
    <name evidence="2" type="ORF">MNOR_LOCUS24905</name>
</gene>
<dbReference type="Proteomes" id="UP001497623">
    <property type="component" value="Unassembled WGS sequence"/>
</dbReference>
<feature type="region of interest" description="Disordered" evidence="1">
    <location>
        <begin position="106"/>
        <end position="136"/>
    </location>
</feature>
<comment type="caution">
    <text evidence="2">The sequence shown here is derived from an EMBL/GenBank/DDBJ whole genome shotgun (WGS) entry which is preliminary data.</text>
</comment>
<evidence type="ECO:0000256" key="1">
    <source>
        <dbReference type="SAM" id="MobiDB-lite"/>
    </source>
</evidence>
<dbReference type="EMBL" id="CAXKWB010023262">
    <property type="protein sequence ID" value="CAL4124969.1"/>
    <property type="molecule type" value="Genomic_DNA"/>
</dbReference>
<reference evidence="2 3" key="1">
    <citation type="submission" date="2024-05" db="EMBL/GenBank/DDBJ databases">
        <authorList>
            <person name="Wallberg A."/>
        </authorList>
    </citation>
    <scope>NUCLEOTIDE SEQUENCE [LARGE SCALE GENOMIC DNA]</scope>
</reference>
<organism evidence="2 3">
    <name type="scientific">Meganyctiphanes norvegica</name>
    <name type="common">Northern krill</name>
    <name type="synonym">Thysanopoda norvegica</name>
    <dbReference type="NCBI Taxonomy" id="48144"/>
    <lineage>
        <taxon>Eukaryota</taxon>
        <taxon>Metazoa</taxon>
        <taxon>Ecdysozoa</taxon>
        <taxon>Arthropoda</taxon>
        <taxon>Crustacea</taxon>
        <taxon>Multicrustacea</taxon>
        <taxon>Malacostraca</taxon>
        <taxon>Eumalacostraca</taxon>
        <taxon>Eucarida</taxon>
        <taxon>Euphausiacea</taxon>
        <taxon>Euphausiidae</taxon>
        <taxon>Meganyctiphanes</taxon>
    </lineage>
</organism>
<accession>A0AAV2RGD6</accession>
<keyword evidence="3" id="KW-1185">Reference proteome</keyword>
<evidence type="ECO:0000313" key="2">
    <source>
        <dbReference type="EMBL" id="CAL4124969.1"/>
    </source>
</evidence>
<sequence>MKSRNSSSTFLTDVSIPHKEVVHRKELAFLQLEEQAIMDLMNEYKEALLKLKIEELTLKTQSAIIKDEELVTKGTIPLSPFKETTTEDVVNQKIITELENSQRLFHKSSQADQQKNEVTSCGKKSNTYLPQGPSLVTQPNSLSQDIDIQLNQHPVTSVTLNSSQEIVSHMPSNMIYHSFLNFDDITVSDLEIEPITSDNFNLTQTPESFTTANINEINQSVLKLDVNPPQLFYIPKSLTQKVEGEVEIIEEIKFDHFNLTQNPESFTSANINEINYNVLNLNVNPPYIPKSLTQTDADEVETIEVISDESDYSDEEINVF</sequence>
<evidence type="ECO:0000313" key="3">
    <source>
        <dbReference type="Proteomes" id="UP001497623"/>
    </source>
</evidence>
<proteinExistence type="predicted"/>